<dbReference type="AlphaFoldDB" id="A0A6J0L8M4"/>
<reference evidence="3 4" key="2">
    <citation type="submission" date="2025-04" db="UniProtKB">
        <authorList>
            <consortium name="RefSeq"/>
        </authorList>
    </citation>
    <scope>IDENTIFICATION</scope>
    <source>
        <tissue evidence="3 4">Leaf</tissue>
    </source>
</reference>
<sequence>MGKERSSNTLASQPKTVEKAHLTYLESEYFHDLLFLANHASAVIYREVVAAPEESLTGRVEKHACKQREAGGEGRSYFGLPKNMGRKQELLVRQAAQFEETKHPPSGCREDRRFGKKYVRRKKSKEHMDDSTSTLDLVQKPSSQREKEIYNNAETGSKSEQVVAVGGQEAPCSGMMKKTRELKKNLGSCLSETRQGKERACDPIFSDASVSEIEAEEDNEEAENTISEAALNQAVLGSDAPGVEEAIVSESEDFIPLLEEANDEKEEGVSNASRCNQWWNFKTRPRTSRGVRRHVQWRNKRKRNCMTFEDTQRNHKIILLAVEAITHQLGLLDVGMEEKSSYE</sequence>
<dbReference type="RefSeq" id="XP_018455924.1">
    <property type="nucleotide sequence ID" value="XM_018600422.2"/>
</dbReference>
<dbReference type="KEGG" id="rsz:108827076"/>
<feature type="compositionally biased region" description="Polar residues" evidence="1">
    <location>
        <begin position="131"/>
        <end position="142"/>
    </location>
</feature>
<organism evidence="2 3">
    <name type="scientific">Raphanus sativus</name>
    <name type="common">Radish</name>
    <name type="synonym">Raphanus raphanistrum var. sativus</name>
    <dbReference type="NCBI Taxonomy" id="3726"/>
    <lineage>
        <taxon>Eukaryota</taxon>
        <taxon>Viridiplantae</taxon>
        <taxon>Streptophyta</taxon>
        <taxon>Embryophyta</taxon>
        <taxon>Tracheophyta</taxon>
        <taxon>Spermatophyta</taxon>
        <taxon>Magnoliopsida</taxon>
        <taxon>eudicotyledons</taxon>
        <taxon>Gunneridae</taxon>
        <taxon>Pentapetalae</taxon>
        <taxon>rosids</taxon>
        <taxon>malvids</taxon>
        <taxon>Brassicales</taxon>
        <taxon>Brassicaceae</taxon>
        <taxon>Brassiceae</taxon>
        <taxon>Raphanus</taxon>
    </lineage>
</organism>
<name>A0A6J0L8M4_RAPSA</name>
<gene>
    <name evidence="3 4" type="primary">LOC108827076</name>
</gene>
<evidence type="ECO:0000256" key="1">
    <source>
        <dbReference type="SAM" id="MobiDB-lite"/>
    </source>
</evidence>
<accession>A0A6J0L8M4</accession>
<protein>
    <submittedName>
        <fullName evidence="3 4">Uncharacterized protein LOC108827076</fullName>
    </submittedName>
</protein>
<keyword evidence="2" id="KW-1185">Reference proteome</keyword>
<dbReference type="GeneID" id="108827076"/>
<proteinExistence type="predicted"/>
<evidence type="ECO:0000313" key="4">
    <source>
        <dbReference type="RefSeq" id="XP_056849577.1"/>
    </source>
</evidence>
<dbReference type="Proteomes" id="UP000504610">
    <property type="component" value="Chromosome 9"/>
</dbReference>
<reference evidence="2" key="1">
    <citation type="journal article" date="2019" name="Database">
        <title>The radish genome database (RadishGD): an integrated information resource for radish genomics.</title>
        <authorList>
            <person name="Yu H.J."/>
            <person name="Baek S."/>
            <person name="Lee Y.J."/>
            <person name="Cho A."/>
            <person name="Mun J.H."/>
        </authorList>
    </citation>
    <scope>NUCLEOTIDE SEQUENCE [LARGE SCALE GENOMIC DNA]</scope>
    <source>
        <strain evidence="2">cv. WK10039</strain>
    </source>
</reference>
<evidence type="ECO:0000313" key="3">
    <source>
        <dbReference type="RefSeq" id="XP_018455924.1"/>
    </source>
</evidence>
<dbReference type="OrthoDB" id="1107286at2759"/>
<evidence type="ECO:0000313" key="2">
    <source>
        <dbReference type="Proteomes" id="UP000504610"/>
    </source>
</evidence>
<feature type="region of interest" description="Disordered" evidence="1">
    <location>
        <begin position="120"/>
        <end position="145"/>
    </location>
</feature>
<dbReference type="RefSeq" id="XP_056849577.1">
    <property type="nucleotide sequence ID" value="XM_056993597.1"/>
</dbReference>